<evidence type="ECO:0008006" key="7">
    <source>
        <dbReference type="Google" id="ProtNLM"/>
    </source>
</evidence>
<feature type="compositionally biased region" description="Basic and acidic residues" evidence="2">
    <location>
        <begin position="312"/>
        <end position="327"/>
    </location>
</feature>
<dbReference type="Gene3D" id="3.30.70.330">
    <property type="match status" value="1"/>
</dbReference>
<gene>
    <name evidence="5" type="ORF">CONPUDRAFT_82255</name>
</gene>
<comment type="caution">
    <text evidence="5">The sequence shown here is derived from an EMBL/GenBank/DDBJ whole genome shotgun (WGS) entry which is preliminary data.</text>
</comment>
<feature type="region of interest" description="Disordered" evidence="2">
    <location>
        <begin position="455"/>
        <end position="479"/>
    </location>
</feature>
<keyword evidence="1" id="KW-0694">RNA-binding</keyword>
<reference evidence="6" key="1">
    <citation type="journal article" date="2012" name="Science">
        <title>The Paleozoic origin of enzymatic lignin decomposition reconstructed from 31 fungal genomes.</title>
        <authorList>
            <person name="Floudas D."/>
            <person name="Binder M."/>
            <person name="Riley R."/>
            <person name="Barry K."/>
            <person name="Blanchette R.A."/>
            <person name="Henrissat B."/>
            <person name="Martinez A.T."/>
            <person name="Otillar R."/>
            <person name="Spatafora J.W."/>
            <person name="Yadav J.S."/>
            <person name="Aerts A."/>
            <person name="Benoit I."/>
            <person name="Boyd A."/>
            <person name="Carlson A."/>
            <person name="Copeland A."/>
            <person name="Coutinho P.M."/>
            <person name="de Vries R.P."/>
            <person name="Ferreira P."/>
            <person name="Findley K."/>
            <person name="Foster B."/>
            <person name="Gaskell J."/>
            <person name="Glotzer D."/>
            <person name="Gorecki P."/>
            <person name="Heitman J."/>
            <person name="Hesse C."/>
            <person name="Hori C."/>
            <person name="Igarashi K."/>
            <person name="Jurgens J.A."/>
            <person name="Kallen N."/>
            <person name="Kersten P."/>
            <person name="Kohler A."/>
            <person name="Kuees U."/>
            <person name="Kumar T.K.A."/>
            <person name="Kuo A."/>
            <person name="LaButti K."/>
            <person name="Larrondo L.F."/>
            <person name="Lindquist E."/>
            <person name="Ling A."/>
            <person name="Lombard V."/>
            <person name="Lucas S."/>
            <person name="Lundell T."/>
            <person name="Martin R."/>
            <person name="McLaughlin D.J."/>
            <person name="Morgenstern I."/>
            <person name="Morin E."/>
            <person name="Murat C."/>
            <person name="Nagy L.G."/>
            <person name="Nolan M."/>
            <person name="Ohm R.A."/>
            <person name="Patyshakuliyeva A."/>
            <person name="Rokas A."/>
            <person name="Ruiz-Duenas F.J."/>
            <person name="Sabat G."/>
            <person name="Salamov A."/>
            <person name="Samejima M."/>
            <person name="Schmutz J."/>
            <person name="Slot J.C."/>
            <person name="St John F."/>
            <person name="Stenlid J."/>
            <person name="Sun H."/>
            <person name="Sun S."/>
            <person name="Syed K."/>
            <person name="Tsang A."/>
            <person name="Wiebenga A."/>
            <person name="Young D."/>
            <person name="Pisabarro A."/>
            <person name="Eastwood D.C."/>
            <person name="Martin F."/>
            <person name="Cullen D."/>
            <person name="Grigoriev I.V."/>
            <person name="Hibbett D.S."/>
        </authorList>
    </citation>
    <scope>NUCLEOTIDE SEQUENCE [LARGE SCALE GENOMIC DNA]</scope>
    <source>
        <strain evidence="6">RWD-64-598 SS2</strain>
    </source>
</reference>
<evidence type="ECO:0000256" key="2">
    <source>
        <dbReference type="SAM" id="MobiDB-lite"/>
    </source>
</evidence>
<evidence type="ECO:0000313" key="6">
    <source>
        <dbReference type="Proteomes" id="UP000053558"/>
    </source>
</evidence>
<feature type="region of interest" description="Disordered" evidence="2">
    <location>
        <begin position="255"/>
        <end position="327"/>
    </location>
</feature>
<dbReference type="GO" id="GO:1990247">
    <property type="term" value="F:N6-methyladenosine-containing RNA reader activity"/>
    <property type="evidence" value="ECO:0007669"/>
    <property type="project" value="TreeGrafter"/>
</dbReference>
<feature type="region of interest" description="Disordered" evidence="2">
    <location>
        <begin position="149"/>
        <end position="199"/>
    </location>
</feature>
<feature type="compositionally biased region" description="Low complexity" evidence="2">
    <location>
        <begin position="466"/>
        <end position="478"/>
    </location>
</feature>
<feature type="compositionally biased region" description="Polar residues" evidence="2">
    <location>
        <begin position="174"/>
        <end position="196"/>
    </location>
</feature>
<feature type="region of interest" description="Disordered" evidence="2">
    <location>
        <begin position="628"/>
        <end position="681"/>
    </location>
</feature>
<dbReference type="InterPro" id="IPR057720">
    <property type="entry name" value="RRM_YTH1"/>
</dbReference>
<dbReference type="CDD" id="cd21134">
    <property type="entry name" value="YTH"/>
    <property type="match status" value="1"/>
</dbReference>
<dbReference type="GO" id="GO:0000381">
    <property type="term" value="P:regulation of alternative mRNA splicing, via spliceosome"/>
    <property type="evidence" value="ECO:0007669"/>
    <property type="project" value="TreeGrafter"/>
</dbReference>
<dbReference type="KEGG" id="cput:CONPUDRAFT_82255"/>
<evidence type="ECO:0000256" key="1">
    <source>
        <dbReference type="PROSITE-ProRule" id="PRU00176"/>
    </source>
</evidence>
<dbReference type="OMA" id="MAPIRAI"/>
<dbReference type="Gene3D" id="3.10.590.10">
    <property type="entry name" value="ph1033 like domains"/>
    <property type="match status" value="2"/>
</dbReference>
<dbReference type="PANTHER" id="PTHR12357">
    <property type="entry name" value="YTH YT521-B HOMOLOGY DOMAIN-CONTAINING"/>
    <property type="match status" value="1"/>
</dbReference>
<feature type="compositionally biased region" description="Low complexity" evidence="2">
    <location>
        <begin position="161"/>
        <end position="173"/>
    </location>
</feature>
<dbReference type="OrthoDB" id="6103986at2759"/>
<feature type="compositionally biased region" description="Polar residues" evidence="2">
    <location>
        <begin position="57"/>
        <end position="80"/>
    </location>
</feature>
<accession>A0A5M3MQ87</accession>
<evidence type="ECO:0000259" key="4">
    <source>
        <dbReference type="PROSITE" id="PS50882"/>
    </source>
</evidence>
<dbReference type="InterPro" id="IPR035979">
    <property type="entry name" value="RBD_domain_sf"/>
</dbReference>
<dbReference type="AlphaFoldDB" id="A0A5M3MQ87"/>
<feature type="compositionally biased region" description="Basic and acidic residues" evidence="2">
    <location>
        <begin position="777"/>
        <end position="796"/>
    </location>
</feature>
<dbReference type="CDD" id="cd00590">
    <property type="entry name" value="RRM_SF"/>
    <property type="match status" value="1"/>
</dbReference>
<dbReference type="PROSITE" id="PS50102">
    <property type="entry name" value="RRM"/>
    <property type="match status" value="1"/>
</dbReference>
<feature type="domain" description="YTH" evidence="4">
    <location>
        <begin position="718"/>
        <end position="851"/>
    </location>
</feature>
<dbReference type="SUPFAM" id="SSF54928">
    <property type="entry name" value="RNA-binding domain, RBD"/>
    <property type="match status" value="1"/>
</dbReference>
<dbReference type="RefSeq" id="XP_007768631.1">
    <property type="nucleotide sequence ID" value="XM_007770441.1"/>
</dbReference>
<name>A0A5M3MQ87_CONPW</name>
<feature type="compositionally biased region" description="Polar residues" evidence="2">
    <location>
        <begin position="668"/>
        <end position="680"/>
    </location>
</feature>
<proteinExistence type="predicted"/>
<feature type="region of interest" description="Disordered" evidence="2">
    <location>
        <begin position="497"/>
        <end position="521"/>
    </location>
</feature>
<feature type="compositionally biased region" description="Polar residues" evidence="2">
    <location>
        <begin position="456"/>
        <end position="465"/>
    </location>
</feature>
<feature type="domain" description="YTH" evidence="4">
    <location>
        <begin position="531"/>
        <end position="666"/>
    </location>
</feature>
<keyword evidence="6" id="KW-1185">Reference proteome</keyword>
<dbReference type="InterPro" id="IPR000504">
    <property type="entry name" value="RRM_dom"/>
</dbReference>
<dbReference type="InterPro" id="IPR007275">
    <property type="entry name" value="YTH_domain"/>
</dbReference>
<feature type="domain" description="RRM" evidence="3">
    <location>
        <begin position="343"/>
        <end position="418"/>
    </location>
</feature>
<dbReference type="InterPro" id="IPR012677">
    <property type="entry name" value="Nucleotide-bd_a/b_plait_sf"/>
</dbReference>
<feature type="compositionally biased region" description="Polar residues" evidence="2">
    <location>
        <begin position="258"/>
        <end position="277"/>
    </location>
</feature>
<evidence type="ECO:0000259" key="3">
    <source>
        <dbReference type="PROSITE" id="PS50102"/>
    </source>
</evidence>
<organism evidence="5 6">
    <name type="scientific">Coniophora puteana (strain RWD-64-598)</name>
    <name type="common">Brown rot fungus</name>
    <dbReference type="NCBI Taxonomy" id="741705"/>
    <lineage>
        <taxon>Eukaryota</taxon>
        <taxon>Fungi</taxon>
        <taxon>Dikarya</taxon>
        <taxon>Basidiomycota</taxon>
        <taxon>Agaricomycotina</taxon>
        <taxon>Agaricomycetes</taxon>
        <taxon>Agaricomycetidae</taxon>
        <taxon>Boletales</taxon>
        <taxon>Coniophorineae</taxon>
        <taxon>Coniophoraceae</taxon>
        <taxon>Coniophora</taxon>
    </lineage>
</organism>
<dbReference type="PROSITE" id="PS50882">
    <property type="entry name" value="YTH"/>
    <property type="match status" value="2"/>
</dbReference>
<sequence length="882" mass="97113">MSRRSNQTQLPQHPPRRPAALHPPHQQNFAHSYHPSLSAPPENEQSSSSRPLPSPLQFPNSPHQQPYPTASYGQQTGYSGQYTISSQPAMNMISNAQSYPYTHAHGFTPGVHGGMDSNVLQQNPHVGYQPMLQHMRPLYSYQSHASEVGHVPHSPYGGGSSLYPSSPSHTPHPASQQQTSGPPLSGSYSTPSNQFQALRYPSPSSPYSYAPQHFSPPYWWYVQGSPVPQFNEGVSMQYQHPYPVNYPPLTVRDYAQPGQPTTISAPSVPNPVQTTTPRRAATFSPSAFVESQASSAASNSQGPGTPVSPSRALERLAKPSIERERPMMRRAYHPNPPTYRSEWVMWVGNVPSDATHDELWGFLKESPRGENGSPSDGVTSIFLISRSNCAFVNFDTEDHLSRAITRYNGQQLRPNDRRCPRLVCRARRKEDDLRAGVGGQRGVGVHMRWVREQHRQATTPMDNAPSSESESYRSSVSSIGDSGALLPKMSSVSISSDDEASRSIYPSSTRGQSGSSYASTTSSVLTRHFPKRFFILKSLTQYDLDVSVERGLWATQKHNEAILDQAYRTSRDVYLIFGVNKSGEFYGFAKMAGRILHGEHRVSWASRADSSPSSLPSLTSAHGRRQLLSAKEESVQGSPSSSRVAYFNPSEHRMVEESPLPVSPPSMTDPNRTSADSRPSSIAAGLLGRSSAPAVLDTQRQPLSGGTIPLKYSTGDISRYKSIASAKPTTEPIILDKNAPLRALRKKSVSSESLKAGIPSLQPVREENNDGDEEKVEEYAAKDKDEAEAGDDGRDGGWGEAFKIEWLCTDKLPFFRTKHLRNPWNHEREIKVSRDGTELEPTVGQQLIDEWKTLCEDGAEDDGRKRPKSTPAISAGKGKDTS</sequence>
<dbReference type="InterPro" id="IPR045168">
    <property type="entry name" value="YTH_prot"/>
</dbReference>
<dbReference type="Pfam" id="PF25701">
    <property type="entry name" value="RRM_YTH1"/>
    <property type="match status" value="1"/>
</dbReference>
<dbReference type="GeneID" id="19210388"/>
<dbReference type="GO" id="GO:0003729">
    <property type="term" value="F:mRNA binding"/>
    <property type="evidence" value="ECO:0007669"/>
    <property type="project" value="TreeGrafter"/>
</dbReference>
<feature type="compositionally biased region" description="Low complexity" evidence="2">
    <location>
        <begin position="291"/>
        <end position="301"/>
    </location>
</feature>
<dbReference type="GO" id="GO:0005654">
    <property type="term" value="C:nucleoplasm"/>
    <property type="evidence" value="ECO:0007669"/>
    <property type="project" value="TreeGrafter"/>
</dbReference>
<feature type="region of interest" description="Disordered" evidence="2">
    <location>
        <begin position="746"/>
        <end position="796"/>
    </location>
</feature>
<evidence type="ECO:0000313" key="5">
    <source>
        <dbReference type="EMBL" id="EIW81230.1"/>
    </source>
</evidence>
<dbReference type="GO" id="GO:0000398">
    <property type="term" value="P:mRNA splicing, via spliceosome"/>
    <property type="evidence" value="ECO:0007669"/>
    <property type="project" value="TreeGrafter"/>
</dbReference>
<dbReference type="Proteomes" id="UP000053558">
    <property type="component" value="Unassembled WGS sequence"/>
</dbReference>
<feature type="region of interest" description="Disordered" evidence="2">
    <location>
        <begin position="852"/>
        <end position="882"/>
    </location>
</feature>
<dbReference type="PANTHER" id="PTHR12357:SF3">
    <property type="entry name" value="YTH DOMAIN-CONTAINING PROTEIN 1"/>
    <property type="match status" value="1"/>
</dbReference>
<feature type="region of interest" description="Disordered" evidence="2">
    <location>
        <begin position="1"/>
        <end position="80"/>
    </location>
</feature>
<dbReference type="Pfam" id="PF04146">
    <property type="entry name" value="YTH"/>
    <property type="match status" value="1"/>
</dbReference>
<dbReference type="EMBL" id="JH711578">
    <property type="protein sequence ID" value="EIW81230.1"/>
    <property type="molecule type" value="Genomic_DNA"/>
</dbReference>
<dbReference type="SMART" id="SM00360">
    <property type="entry name" value="RRM"/>
    <property type="match status" value="1"/>
</dbReference>
<protein>
    <recommendedName>
        <fullName evidence="7">YTH domain-containing protein</fullName>
    </recommendedName>
</protein>